<dbReference type="NCBIfam" id="TIGR00700">
    <property type="entry name" value="GABAtrnsam"/>
    <property type="match status" value="1"/>
</dbReference>
<dbReference type="Gene3D" id="3.40.640.10">
    <property type="entry name" value="Type I PLP-dependent aspartate aminotransferase-like (Major domain)"/>
    <property type="match status" value="1"/>
</dbReference>
<keyword evidence="3" id="KW-0032">Aminotransferase</keyword>
<evidence type="ECO:0000256" key="4">
    <source>
        <dbReference type="ARBA" id="ARBA00022679"/>
    </source>
</evidence>
<dbReference type="EMBL" id="APQG01000036">
    <property type="protein sequence ID" value="ENV94583.1"/>
    <property type="molecule type" value="Genomic_DNA"/>
</dbReference>
<dbReference type="Gene3D" id="3.90.1150.10">
    <property type="entry name" value="Aspartate Aminotransferase, domain 1"/>
    <property type="match status" value="1"/>
</dbReference>
<dbReference type="InterPro" id="IPR049704">
    <property type="entry name" value="Aminotrans_3_PPA_site"/>
</dbReference>
<dbReference type="PIRSF" id="PIRSF000521">
    <property type="entry name" value="Transaminase_4ab_Lys_Orn"/>
    <property type="match status" value="1"/>
</dbReference>
<evidence type="ECO:0000256" key="3">
    <source>
        <dbReference type="ARBA" id="ARBA00022576"/>
    </source>
</evidence>
<dbReference type="InterPro" id="IPR015424">
    <property type="entry name" value="PyrdxlP-dep_Trfase"/>
</dbReference>
<dbReference type="InterPro" id="IPR015421">
    <property type="entry name" value="PyrdxlP-dep_Trfase_major"/>
</dbReference>
<dbReference type="InterPro" id="IPR050103">
    <property type="entry name" value="Class-III_PLP-dep_AT"/>
</dbReference>
<organism evidence="7 8">
    <name type="scientific">Acinetobacter bereziniae LMG 1003 = CIP 70.12</name>
    <dbReference type="NCBI Taxonomy" id="981324"/>
    <lineage>
        <taxon>Bacteria</taxon>
        <taxon>Pseudomonadati</taxon>
        <taxon>Pseudomonadota</taxon>
        <taxon>Gammaproteobacteria</taxon>
        <taxon>Moraxellales</taxon>
        <taxon>Moraxellaceae</taxon>
        <taxon>Acinetobacter</taxon>
    </lineage>
</organism>
<sequence>MSSKHISINTRKQQATPRGVGVMCQWYAEKAENATIWDMEGNQFIDFAGGIGVLNTGHRHPKVISAVTEQLSKFTHTAYQVVPYESYVSLAEHINERAPINGKAKCAFFSTGAEAVENAIKIARSFTQRHGIITFSNAFHGRSFMTMAMTGKTAPYKSDFGLMPGGVFHARYPSELKGITVDDAIRSIEDIFAEDIVAHDVAAIVLEPVQGEGGFNVVPAEFLKRLRSLCDLHGILLIADEVQSGFARTGKLFAMNHYEAKADLITMAKSLGGGFPISGVVGRADVMDAPNPGGLGGTYAGSPIGVAAALAVLDVIESEDLCNRANVLGAELVALLNTIKTTTHMITDIRALGSMIAVELETGEQAKIIQSYAMENGLLILTCGRHGNAIRFLYPLTIPATQFSQALNILKQGFANLIAS</sequence>
<keyword evidence="4" id="KW-0808">Transferase</keyword>
<dbReference type="InterPro" id="IPR004632">
    <property type="entry name" value="4NH2But_aminotransferase_bac"/>
</dbReference>
<dbReference type="AlphaFoldDB" id="N9EPK8"/>
<comment type="similarity">
    <text evidence="2 6">Belongs to the class-III pyridoxal-phosphate-dependent aminotransferase family.</text>
</comment>
<evidence type="ECO:0000256" key="1">
    <source>
        <dbReference type="ARBA" id="ARBA00001933"/>
    </source>
</evidence>
<name>N9EPK8_ACIBZ</name>
<dbReference type="InterPro" id="IPR005814">
    <property type="entry name" value="Aminotrans_3"/>
</dbReference>
<dbReference type="PROSITE" id="PS00600">
    <property type="entry name" value="AA_TRANSFER_CLASS_3"/>
    <property type="match status" value="1"/>
</dbReference>
<dbReference type="RefSeq" id="WP_005032568.1">
    <property type="nucleotide sequence ID" value="NZ_KB849756.1"/>
</dbReference>
<evidence type="ECO:0000256" key="6">
    <source>
        <dbReference type="RuleBase" id="RU003560"/>
    </source>
</evidence>
<dbReference type="InterPro" id="IPR015422">
    <property type="entry name" value="PyrdxlP-dep_Trfase_small"/>
</dbReference>
<keyword evidence="5 6" id="KW-0663">Pyridoxal phosphate</keyword>
<comment type="cofactor">
    <cofactor evidence="1">
        <name>pyridoxal 5'-phosphate</name>
        <dbReference type="ChEBI" id="CHEBI:597326"/>
    </cofactor>
</comment>
<evidence type="ECO:0000256" key="5">
    <source>
        <dbReference type="ARBA" id="ARBA00022898"/>
    </source>
</evidence>
<comment type="caution">
    <text evidence="7">The sequence shown here is derived from an EMBL/GenBank/DDBJ whole genome shotgun (WGS) entry which is preliminary data.</text>
</comment>
<keyword evidence="8" id="KW-1185">Reference proteome</keyword>
<reference evidence="7 8" key="1">
    <citation type="submission" date="2013-02" db="EMBL/GenBank/DDBJ databases">
        <title>The Genome Sequence of Acinetobacter bereziniae CIP 70.12.</title>
        <authorList>
            <consortium name="The Broad Institute Genome Sequencing Platform"/>
            <consortium name="The Broad Institute Genome Sequencing Center for Infectious Disease"/>
            <person name="Cerqueira G."/>
            <person name="Feldgarden M."/>
            <person name="Courvalin P."/>
            <person name="Perichon B."/>
            <person name="Grillot-Courvalin C."/>
            <person name="Clermont D."/>
            <person name="Rocha E."/>
            <person name="Yoon E.-J."/>
            <person name="Nemec A."/>
            <person name="Walker B."/>
            <person name="Young S.K."/>
            <person name="Zeng Q."/>
            <person name="Gargeya S."/>
            <person name="Fitzgerald M."/>
            <person name="Haas B."/>
            <person name="Abouelleil A."/>
            <person name="Alvarado L."/>
            <person name="Arachchi H.M."/>
            <person name="Berlin A.M."/>
            <person name="Chapman S.B."/>
            <person name="Dewar J."/>
            <person name="Goldberg J."/>
            <person name="Griggs A."/>
            <person name="Gujja S."/>
            <person name="Hansen M."/>
            <person name="Howarth C."/>
            <person name="Imamovic A."/>
            <person name="Larimer J."/>
            <person name="McCowan C."/>
            <person name="Murphy C."/>
            <person name="Neiman D."/>
            <person name="Pearson M."/>
            <person name="Priest M."/>
            <person name="Roberts A."/>
            <person name="Saif S."/>
            <person name="Shea T."/>
            <person name="Sisk P."/>
            <person name="Sykes S."/>
            <person name="Wortman J."/>
            <person name="Nusbaum C."/>
            <person name="Birren B."/>
        </authorList>
    </citation>
    <scope>NUCLEOTIDE SEQUENCE [LARGE SCALE GENOMIC DNA]</scope>
    <source>
        <strain evidence="7 8">CIP 70.12</strain>
    </source>
</reference>
<dbReference type="PANTHER" id="PTHR11986">
    <property type="entry name" value="AMINOTRANSFERASE CLASS III"/>
    <property type="match status" value="1"/>
</dbReference>
<dbReference type="CDD" id="cd00610">
    <property type="entry name" value="OAT_like"/>
    <property type="match status" value="1"/>
</dbReference>
<proteinExistence type="inferred from homology"/>
<dbReference type="GO" id="GO:0009448">
    <property type="term" value="P:gamma-aminobutyric acid metabolic process"/>
    <property type="evidence" value="ECO:0007669"/>
    <property type="project" value="InterPro"/>
</dbReference>
<dbReference type="HOGENOM" id="CLU_016922_10_0_6"/>
<dbReference type="GO" id="GO:0030170">
    <property type="term" value="F:pyridoxal phosphate binding"/>
    <property type="evidence" value="ECO:0007669"/>
    <property type="project" value="InterPro"/>
</dbReference>
<protein>
    <submittedName>
        <fullName evidence="7">4-aminobutyrate transaminase</fullName>
    </submittedName>
</protein>
<dbReference type="SUPFAM" id="SSF53383">
    <property type="entry name" value="PLP-dependent transferases"/>
    <property type="match status" value="1"/>
</dbReference>
<dbReference type="PATRIC" id="fig|1217650.3.peg.2718"/>
<dbReference type="Pfam" id="PF00202">
    <property type="entry name" value="Aminotran_3"/>
    <property type="match status" value="1"/>
</dbReference>
<accession>N9EPK8</accession>
<evidence type="ECO:0000313" key="7">
    <source>
        <dbReference type="EMBL" id="ENV94583.1"/>
    </source>
</evidence>
<gene>
    <name evidence="7" type="ORF">F938_02768</name>
</gene>
<dbReference type="FunFam" id="3.40.640.10:FF:000013">
    <property type="entry name" value="4-aminobutyrate aminotransferase"/>
    <property type="match status" value="1"/>
</dbReference>
<dbReference type="Proteomes" id="UP000013251">
    <property type="component" value="Unassembled WGS sequence"/>
</dbReference>
<dbReference type="GO" id="GO:0034386">
    <property type="term" value="F:4-aminobutyrate:2-oxoglutarate transaminase activity"/>
    <property type="evidence" value="ECO:0007669"/>
    <property type="project" value="InterPro"/>
</dbReference>
<evidence type="ECO:0000313" key="8">
    <source>
        <dbReference type="Proteomes" id="UP000013251"/>
    </source>
</evidence>
<dbReference type="GO" id="GO:0042802">
    <property type="term" value="F:identical protein binding"/>
    <property type="evidence" value="ECO:0007669"/>
    <property type="project" value="TreeGrafter"/>
</dbReference>
<evidence type="ECO:0000256" key="2">
    <source>
        <dbReference type="ARBA" id="ARBA00008954"/>
    </source>
</evidence>
<dbReference type="OrthoDB" id="9801052at2"/>
<dbReference type="PANTHER" id="PTHR11986:SF58">
    <property type="entry name" value="LEUCINE_METHIONINE RACEMASE"/>
    <property type="match status" value="1"/>
</dbReference>